<dbReference type="EMBL" id="CP014243">
    <property type="protein sequence ID" value="AMD19486.1"/>
    <property type="molecule type" value="Genomic_DNA"/>
</dbReference>
<dbReference type="Pfam" id="PF08621">
    <property type="entry name" value="RPAP1_N"/>
    <property type="match status" value="1"/>
</dbReference>
<accession>A0A120K1M1</accession>
<name>A0A120K1M1_9SACH</name>
<proteinExistence type="inferred from homology"/>
<evidence type="ECO:0000259" key="4">
    <source>
        <dbReference type="Pfam" id="PF08621"/>
    </source>
</evidence>
<dbReference type="PANTHER" id="PTHR21483:SF18">
    <property type="entry name" value="RNA POLYMERASE II-ASSOCIATED PROTEIN 1"/>
    <property type="match status" value="1"/>
</dbReference>
<protein>
    <submittedName>
        <fullName evidence="5">HCL665Cp</fullName>
    </submittedName>
</protein>
<evidence type="ECO:0000313" key="6">
    <source>
        <dbReference type="Proteomes" id="UP000243052"/>
    </source>
</evidence>
<evidence type="ECO:0000256" key="1">
    <source>
        <dbReference type="ARBA" id="ARBA00009953"/>
    </source>
</evidence>
<feature type="domain" description="RPAP1 C-terminal" evidence="3">
    <location>
        <begin position="279"/>
        <end position="345"/>
    </location>
</feature>
<dbReference type="GO" id="GO:0006366">
    <property type="term" value="P:transcription by RNA polymerase II"/>
    <property type="evidence" value="ECO:0007669"/>
    <property type="project" value="InterPro"/>
</dbReference>
<feature type="region of interest" description="Disordered" evidence="2">
    <location>
        <begin position="50"/>
        <end position="75"/>
    </location>
</feature>
<organism evidence="5 6">
    <name type="scientific">Eremothecium sinecaudum</name>
    <dbReference type="NCBI Taxonomy" id="45286"/>
    <lineage>
        <taxon>Eukaryota</taxon>
        <taxon>Fungi</taxon>
        <taxon>Dikarya</taxon>
        <taxon>Ascomycota</taxon>
        <taxon>Saccharomycotina</taxon>
        <taxon>Saccharomycetes</taxon>
        <taxon>Saccharomycetales</taxon>
        <taxon>Saccharomycetaceae</taxon>
        <taxon>Eremothecium</taxon>
    </lineage>
</organism>
<dbReference type="OrthoDB" id="348201at2759"/>
<evidence type="ECO:0000259" key="3">
    <source>
        <dbReference type="Pfam" id="PF08620"/>
    </source>
</evidence>
<dbReference type="Pfam" id="PF08620">
    <property type="entry name" value="RPAP1_C"/>
    <property type="match status" value="1"/>
</dbReference>
<gene>
    <name evidence="5" type="ORF">AW171_hschr31324</name>
</gene>
<dbReference type="PANTHER" id="PTHR21483">
    <property type="entry name" value="RNA POLYMERASE II-ASSOCIATED PROTEIN 1"/>
    <property type="match status" value="1"/>
</dbReference>
<dbReference type="GeneID" id="28722689"/>
<keyword evidence="6" id="KW-1185">Reference proteome</keyword>
<dbReference type="InterPro" id="IPR039913">
    <property type="entry name" value="RPAP1/Rba50"/>
</dbReference>
<dbReference type="AlphaFoldDB" id="A0A120K1M1"/>
<dbReference type="RefSeq" id="XP_017986482.1">
    <property type="nucleotide sequence ID" value="XM_018131630.1"/>
</dbReference>
<dbReference type="Proteomes" id="UP000243052">
    <property type="component" value="Chromosome iii"/>
</dbReference>
<reference evidence="5 6" key="1">
    <citation type="submission" date="2016-01" db="EMBL/GenBank/DDBJ databases">
        <title>Genome sequence of the yeast Holleya sinecauda.</title>
        <authorList>
            <person name="Dietrich F.S."/>
        </authorList>
    </citation>
    <scope>NUCLEOTIDE SEQUENCE [LARGE SCALE GENOMIC DNA]</scope>
    <source>
        <strain evidence="5 6">ATCC 58844</strain>
    </source>
</reference>
<dbReference type="InterPro" id="IPR013930">
    <property type="entry name" value="RPAP1_N"/>
</dbReference>
<evidence type="ECO:0000313" key="5">
    <source>
        <dbReference type="EMBL" id="AMD19486.1"/>
    </source>
</evidence>
<sequence length="432" mass="48836">MDMLADVVERDTTAVNNGATDKIKSAAGAAQSGFPELYQPEKVSNWRVRLQQKKRNSQQKGPSAPRSTRDTATKVVGEKTEITEAEKIHRENVELMSKMSPEQIEAEREELLGMLGPKVVEALISRSSKRASKLFPEMEGAAGTWVGGSRERPDMPLPDDESVDKALGVTERGTERATEEDVYNYPDTMHEDEDDIAPQEYQFIQKMDHMTNEELLQDVHFVRNDAPTAELDLKDPAFMEKLHERYFPDLAIENNKLEWMKPLTETSTGQHVEIDDVSECRFDFKGDMVPPDRQISSTRTGLHHHSDNPQLAGYTLVELEHLSRSSFAPQRCIAIQTLGRVLYKLGKQSYYQLVPSVDSETYAKEGGVTGVMNKIYSMFWDLIKSLSIIETLQVCADETKTKNINVRNYAIEALWLWKQAGGDPRTKKSPIP</sequence>
<evidence type="ECO:0000256" key="2">
    <source>
        <dbReference type="SAM" id="MobiDB-lite"/>
    </source>
</evidence>
<dbReference type="InterPro" id="IPR013929">
    <property type="entry name" value="RPAP1_C"/>
</dbReference>
<comment type="similarity">
    <text evidence="1">Belongs to the RPAP1 family.</text>
</comment>
<feature type="domain" description="RPAP1 N-terminal" evidence="4">
    <location>
        <begin position="86"/>
        <end position="130"/>
    </location>
</feature>